<evidence type="ECO:0000313" key="1">
    <source>
        <dbReference type="EMBL" id="KAF7359563.1"/>
    </source>
</evidence>
<accession>A0A8H7D5I1</accession>
<keyword evidence="2" id="KW-1185">Reference proteome</keyword>
<evidence type="ECO:0000313" key="2">
    <source>
        <dbReference type="Proteomes" id="UP000620124"/>
    </source>
</evidence>
<gene>
    <name evidence="1" type="ORF">MVEN_00679700</name>
</gene>
<sequence>MPRYTLTHAFSRSVTSFTCFMWLDGRGGGVEERRTFRECIRRKSRAQTRLWTIRHEPLHELSKGGGQIDLLLSSGWRSACGTESLGSTRRRRCLQTSRTLAVHRLQQQQGKL</sequence>
<proteinExistence type="predicted"/>
<protein>
    <submittedName>
        <fullName evidence="1">Uncharacterized protein</fullName>
    </submittedName>
</protein>
<dbReference type="AlphaFoldDB" id="A0A8H7D5I1"/>
<dbReference type="EMBL" id="JACAZI010000005">
    <property type="protein sequence ID" value="KAF7359563.1"/>
    <property type="molecule type" value="Genomic_DNA"/>
</dbReference>
<dbReference type="Proteomes" id="UP000620124">
    <property type="component" value="Unassembled WGS sequence"/>
</dbReference>
<organism evidence="1 2">
    <name type="scientific">Mycena venus</name>
    <dbReference type="NCBI Taxonomy" id="2733690"/>
    <lineage>
        <taxon>Eukaryota</taxon>
        <taxon>Fungi</taxon>
        <taxon>Dikarya</taxon>
        <taxon>Basidiomycota</taxon>
        <taxon>Agaricomycotina</taxon>
        <taxon>Agaricomycetes</taxon>
        <taxon>Agaricomycetidae</taxon>
        <taxon>Agaricales</taxon>
        <taxon>Marasmiineae</taxon>
        <taxon>Mycenaceae</taxon>
        <taxon>Mycena</taxon>
    </lineage>
</organism>
<reference evidence="1" key="1">
    <citation type="submission" date="2020-05" db="EMBL/GenBank/DDBJ databases">
        <title>Mycena genomes resolve the evolution of fungal bioluminescence.</title>
        <authorList>
            <person name="Tsai I.J."/>
        </authorList>
    </citation>
    <scope>NUCLEOTIDE SEQUENCE</scope>
    <source>
        <strain evidence="1">CCC161011</strain>
    </source>
</reference>
<name>A0A8H7D5I1_9AGAR</name>
<comment type="caution">
    <text evidence="1">The sequence shown here is derived from an EMBL/GenBank/DDBJ whole genome shotgun (WGS) entry which is preliminary data.</text>
</comment>